<dbReference type="InterPro" id="IPR013785">
    <property type="entry name" value="Aldolase_TIM"/>
</dbReference>
<name>A0A2K1JCY7_PHYPA</name>
<dbReference type="InParanoid" id="A0A2K1JCY7"/>
<evidence type="ECO:0000256" key="2">
    <source>
        <dbReference type="ARBA" id="ARBA00004923"/>
    </source>
</evidence>
<keyword evidence="7" id="KW-0812">Transmembrane</keyword>
<protein>
    <recommendedName>
        <fullName evidence="8">FMN-dependent dehydrogenase domain-containing protein</fullName>
    </recommendedName>
</protein>
<feature type="domain" description="FMN-dependent dehydrogenase" evidence="8">
    <location>
        <begin position="54"/>
        <end position="112"/>
    </location>
</feature>
<dbReference type="PANTHER" id="PTHR10578">
    <property type="entry name" value="S -2-HYDROXY-ACID OXIDASE-RELATED"/>
    <property type="match status" value="1"/>
</dbReference>
<evidence type="ECO:0000313" key="11">
    <source>
        <dbReference type="Proteomes" id="UP000006727"/>
    </source>
</evidence>
<keyword evidence="3" id="KW-0323">Glycolate pathway</keyword>
<keyword evidence="4" id="KW-0285">Flavoprotein</keyword>
<keyword evidence="11" id="KW-1185">Reference proteome</keyword>
<dbReference type="EMBL" id="ABEU02000015">
    <property type="protein sequence ID" value="PNR39394.1"/>
    <property type="molecule type" value="Genomic_DNA"/>
</dbReference>
<dbReference type="Pfam" id="PF01070">
    <property type="entry name" value="FMN_dh"/>
    <property type="match status" value="1"/>
</dbReference>
<comment type="catalytic activity">
    <reaction evidence="6">
        <text>glycolate + O2 = glyoxylate + H2O2</text>
        <dbReference type="Rhea" id="RHEA:25311"/>
        <dbReference type="ChEBI" id="CHEBI:15379"/>
        <dbReference type="ChEBI" id="CHEBI:16240"/>
        <dbReference type="ChEBI" id="CHEBI:29805"/>
        <dbReference type="ChEBI" id="CHEBI:36655"/>
        <dbReference type="EC" id="1.1.3.15"/>
    </reaction>
    <physiologicalReaction direction="left-to-right" evidence="6">
        <dbReference type="Rhea" id="RHEA:25312"/>
    </physiologicalReaction>
</comment>
<dbReference type="EnsemblPlants" id="Pp3c15_12460V3.1">
    <property type="protein sequence ID" value="Pp3c15_12460V3.1"/>
    <property type="gene ID" value="Pp3c15_12460"/>
</dbReference>
<keyword evidence="5" id="KW-0288">FMN</keyword>
<feature type="transmembrane region" description="Helical" evidence="7">
    <location>
        <begin position="101"/>
        <end position="122"/>
    </location>
</feature>
<dbReference type="SUPFAM" id="SSF51395">
    <property type="entry name" value="FMN-linked oxidoreductases"/>
    <property type="match status" value="1"/>
</dbReference>
<evidence type="ECO:0000256" key="7">
    <source>
        <dbReference type="SAM" id="Phobius"/>
    </source>
</evidence>
<keyword evidence="7" id="KW-1133">Transmembrane helix</keyword>
<dbReference type="STRING" id="3218.A0A2K1JCY7"/>
<evidence type="ECO:0000259" key="8">
    <source>
        <dbReference type="Pfam" id="PF01070"/>
    </source>
</evidence>
<evidence type="ECO:0000256" key="5">
    <source>
        <dbReference type="ARBA" id="ARBA00022643"/>
    </source>
</evidence>
<evidence type="ECO:0000256" key="6">
    <source>
        <dbReference type="ARBA" id="ARBA00036241"/>
    </source>
</evidence>
<comment type="pathway">
    <text evidence="2">Photosynthesis; photorespiration; glycine from 2-phosphoglycolate: step 2/3.</text>
</comment>
<dbReference type="Proteomes" id="UP000006727">
    <property type="component" value="Chromosome 15"/>
</dbReference>
<keyword evidence="7" id="KW-0472">Membrane</keyword>
<evidence type="ECO:0000256" key="1">
    <source>
        <dbReference type="ARBA" id="ARBA00001917"/>
    </source>
</evidence>
<dbReference type="GO" id="GO:0009854">
    <property type="term" value="P:oxidative photosynthetic carbon pathway"/>
    <property type="evidence" value="ECO:0007669"/>
    <property type="project" value="UniProtKB-KW"/>
</dbReference>
<dbReference type="PaxDb" id="3218-PP1S258_51V6.1"/>
<accession>A0A2K1JCY7</accession>
<reference evidence="10" key="3">
    <citation type="submission" date="2020-12" db="UniProtKB">
        <authorList>
            <consortium name="EnsemblPlants"/>
        </authorList>
    </citation>
    <scope>IDENTIFICATION</scope>
</reference>
<comment type="cofactor">
    <cofactor evidence="1">
        <name>FMN</name>
        <dbReference type="ChEBI" id="CHEBI:58210"/>
    </cofactor>
</comment>
<organism evidence="9">
    <name type="scientific">Physcomitrium patens</name>
    <name type="common">Spreading-leaved earth moss</name>
    <name type="synonym">Physcomitrella patens</name>
    <dbReference type="NCBI Taxonomy" id="3218"/>
    <lineage>
        <taxon>Eukaryota</taxon>
        <taxon>Viridiplantae</taxon>
        <taxon>Streptophyta</taxon>
        <taxon>Embryophyta</taxon>
        <taxon>Bryophyta</taxon>
        <taxon>Bryophytina</taxon>
        <taxon>Bryopsida</taxon>
        <taxon>Funariidae</taxon>
        <taxon>Funariales</taxon>
        <taxon>Funariaceae</taxon>
        <taxon>Physcomitrium</taxon>
    </lineage>
</organism>
<evidence type="ECO:0000256" key="4">
    <source>
        <dbReference type="ARBA" id="ARBA00022630"/>
    </source>
</evidence>
<reference evidence="9 11" key="2">
    <citation type="journal article" date="2018" name="Plant J.">
        <title>The Physcomitrella patens chromosome-scale assembly reveals moss genome structure and evolution.</title>
        <authorList>
            <person name="Lang D."/>
            <person name="Ullrich K.K."/>
            <person name="Murat F."/>
            <person name="Fuchs J."/>
            <person name="Jenkins J."/>
            <person name="Haas F.B."/>
            <person name="Piednoel M."/>
            <person name="Gundlach H."/>
            <person name="Van Bel M."/>
            <person name="Meyberg R."/>
            <person name="Vives C."/>
            <person name="Morata J."/>
            <person name="Symeonidi A."/>
            <person name="Hiss M."/>
            <person name="Muchero W."/>
            <person name="Kamisugi Y."/>
            <person name="Saleh O."/>
            <person name="Blanc G."/>
            <person name="Decker E.L."/>
            <person name="van Gessel N."/>
            <person name="Grimwood J."/>
            <person name="Hayes R.D."/>
            <person name="Graham S.W."/>
            <person name="Gunter L.E."/>
            <person name="McDaniel S.F."/>
            <person name="Hoernstein S.N.W."/>
            <person name="Larsson A."/>
            <person name="Li F.W."/>
            <person name="Perroud P.F."/>
            <person name="Phillips J."/>
            <person name="Ranjan P."/>
            <person name="Rokshar D.S."/>
            <person name="Rothfels C.J."/>
            <person name="Schneider L."/>
            <person name="Shu S."/>
            <person name="Stevenson D.W."/>
            <person name="Thummler F."/>
            <person name="Tillich M."/>
            <person name="Villarreal Aguilar J.C."/>
            <person name="Widiez T."/>
            <person name="Wong G.K."/>
            <person name="Wymore A."/>
            <person name="Zhang Y."/>
            <person name="Zimmer A.D."/>
            <person name="Quatrano R.S."/>
            <person name="Mayer K.F.X."/>
            <person name="Goodstein D."/>
            <person name="Casacuberta J.M."/>
            <person name="Vandepoele K."/>
            <person name="Reski R."/>
            <person name="Cuming A.C."/>
            <person name="Tuskan G.A."/>
            <person name="Maumus F."/>
            <person name="Salse J."/>
            <person name="Schmutz J."/>
            <person name="Rensing S.A."/>
        </authorList>
    </citation>
    <scope>NUCLEOTIDE SEQUENCE [LARGE SCALE GENOMIC DNA]</scope>
    <source>
        <strain evidence="10 11">cv. Gransden 2004</strain>
    </source>
</reference>
<evidence type="ECO:0000256" key="3">
    <source>
        <dbReference type="ARBA" id="ARBA00022594"/>
    </source>
</evidence>
<dbReference type="GO" id="GO:0003973">
    <property type="term" value="F:(S)-2-hydroxy-acid oxidase activity"/>
    <property type="evidence" value="ECO:0007669"/>
    <property type="project" value="UniProtKB-EC"/>
</dbReference>
<gene>
    <name evidence="9" type="ORF">PHYPA_019672</name>
</gene>
<proteinExistence type="predicted"/>
<evidence type="ECO:0000313" key="10">
    <source>
        <dbReference type="EnsemblPlants" id="Pp3c15_12460V3.1"/>
    </source>
</evidence>
<sequence>MPLQFDQQNYCIFIVIYVLHHLCSVIAARKWRLQGNQYFGHVPDCEGFTLVVPFKLCPRILIDITKVNLSTNVLGFNIFMPIMVAPTAMQRMANRDGKFPIANATFKANTIILFPVIVRLFVQSLETKLVL</sequence>
<dbReference type="Gene3D" id="3.20.20.70">
    <property type="entry name" value="Aldolase class I"/>
    <property type="match status" value="1"/>
</dbReference>
<feature type="transmembrane region" description="Helical" evidence="7">
    <location>
        <begin position="12"/>
        <end position="28"/>
    </location>
</feature>
<dbReference type="PANTHER" id="PTHR10578:SF107">
    <property type="entry name" value="2-HYDROXYACID OXIDASE 1"/>
    <property type="match status" value="1"/>
</dbReference>
<feature type="transmembrane region" description="Helical" evidence="7">
    <location>
        <begin position="69"/>
        <end position="89"/>
    </location>
</feature>
<evidence type="ECO:0000313" key="9">
    <source>
        <dbReference type="EMBL" id="PNR39394.1"/>
    </source>
</evidence>
<dbReference type="Gramene" id="Pp3c15_12460V3.1">
    <property type="protein sequence ID" value="Pp3c15_12460V3.1"/>
    <property type="gene ID" value="Pp3c15_12460"/>
</dbReference>
<dbReference type="InterPro" id="IPR000262">
    <property type="entry name" value="FMN-dep_DH"/>
</dbReference>
<dbReference type="AlphaFoldDB" id="A0A2K1JCY7"/>
<reference evidence="9 11" key="1">
    <citation type="journal article" date="2008" name="Science">
        <title>The Physcomitrella genome reveals evolutionary insights into the conquest of land by plants.</title>
        <authorList>
            <person name="Rensing S."/>
            <person name="Lang D."/>
            <person name="Zimmer A."/>
            <person name="Terry A."/>
            <person name="Salamov A."/>
            <person name="Shapiro H."/>
            <person name="Nishiyama T."/>
            <person name="Perroud P.-F."/>
            <person name="Lindquist E."/>
            <person name="Kamisugi Y."/>
            <person name="Tanahashi T."/>
            <person name="Sakakibara K."/>
            <person name="Fujita T."/>
            <person name="Oishi K."/>
            <person name="Shin-I T."/>
            <person name="Kuroki Y."/>
            <person name="Toyoda A."/>
            <person name="Suzuki Y."/>
            <person name="Hashimoto A."/>
            <person name="Yamaguchi K."/>
            <person name="Sugano A."/>
            <person name="Kohara Y."/>
            <person name="Fujiyama A."/>
            <person name="Anterola A."/>
            <person name="Aoki S."/>
            <person name="Ashton N."/>
            <person name="Barbazuk W.B."/>
            <person name="Barker E."/>
            <person name="Bennetzen J."/>
            <person name="Bezanilla M."/>
            <person name="Blankenship R."/>
            <person name="Cho S.H."/>
            <person name="Dutcher S."/>
            <person name="Estelle M."/>
            <person name="Fawcett J.A."/>
            <person name="Gundlach H."/>
            <person name="Hanada K."/>
            <person name="Heyl A."/>
            <person name="Hicks K.A."/>
            <person name="Hugh J."/>
            <person name="Lohr M."/>
            <person name="Mayer K."/>
            <person name="Melkozernov A."/>
            <person name="Murata T."/>
            <person name="Nelson D."/>
            <person name="Pils B."/>
            <person name="Prigge M."/>
            <person name="Reiss B."/>
            <person name="Renner T."/>
            <person name="Rombauts S."/>
            <person name="Rushton P."/>
            <person name="Sanderfoot A."/>
            <person name="Schween G."/>
            <person name="Shiu S.-H."/>
            <person name="Stueber K."/>
            <person name="Theodoulou F.L."/>
            <person name="Tu H."/>
            <person name="Van de Peer Y."/>
            <person name="Verrier P.J."/>
            <person name="Waters E."/>
            <person name="Wood A."/>
            <person name="Yang L."/>
            <person name="Cove D."/>
            <person name="Cuming A."/>
            <person name="Hasebe M."/>
            <person name="Lucas S."/>
            <person name="Mishler D.B."/>
            <person name="Reski R."/>
            <person name="Grigoriev I."/>
            <person name="Quatrano R.S."/>
            <person name="Boore J.L."/>
        </authorList>
    </citation>
    <scope>NUCLEOTIDE SEQUENCE [LARGE SCALE GENOMIC DNA]</scope>
    <source>
        <strain evidence="10 11">cv. Gransden 2004</strain>
    </source>
</reference>